<gene>
    <name evidence="2" type="ORF">MSAN_00224800</name>
</gene>
<evidence type="ECO:0000313" key="3">
    <source>
        <dbReference type="Proteomes" id="UP000623467"/>
    </source>
</evidence>
<dbReference type="EMBL" id="JACAZH010000001">
    <property type="protein sequence ID" value="KAF7378009.1"/>
    <property type="molecule type" value="Genomic_DNA"/>
</dbReference>
<evidence type="ECO:0000313" key="2">
    <source>
        <dbReference type="EMBL" id="KAF7378009.1"/>
    </source>
</evidence>
<protein>
    <submittedName>
        <fullName evidence="2">Uncharacterized protein</fullName>
    </submittedName>
</protein>
<name>A0A8H7DJT2_9AGAR</name>
<comment type="caution">
    <text evidence="2">The sequence shown here is derived from an EMBL/GenBank/DDBJ whole genome shotgun (WGS) entry which is preliminary data.</text>
</comment>
<reference evidence="2" key="1">
    <citation type="submission" date="2020-05" db="EMBL/GenBank/DDBJ databases">
        <title>Mycena genomes resolve the evolution of fungal bioluminescence.</title>
        <authorList>
            <person name="Tsai I.J."/>
        </authorList>
    </citation>
    <scope>NUCLEOTIDE SEQUENCE</scope>
    <source>
        <strain evidence="2">160909Yilan</strain>
    </source>
</reference>
<feature type="region of interest" description="Disordered" evidence="1">
    <location>
        <begin position="160"/>
        <end position="190"/>
    </location>
</feature>
<proteinExistence type="predicted"/>
<dbReference type="AlphaFoldDB" id="A0A8H7DJT2"/>
<feature type="compositionally biased region" description="Low complexity" evidence="1">
    <location>
        <begin position="15"/>
        <end position="24"/>
    </location>
</feature>
<feature type="region of interest" description="Disordered" evidence="1">
    <location>
        <begin position="1"/>
        <end position="30"/>
    </location>
</feature>
<evidence type="ECO:0000256" key="1">
    <source>
        <dbReference type="SAM" id="MobiDB-lite"/>
    </source>
</evidence>
<sequence length="461" mass="50907">MPRPPQGPEANAVLPSRRNPTPTTRVPPPSCTARTLALPAWTAEPPQPLTMKHYMYGAFPRLFVVPCAHPDLPSPHSGNGRRVQGPAACVGKSASGIEDVDHPDATSYRKRTTRGLTTRRQALAIPAQRKARRTMVFTFVHPSKPAARDFRTEEAVQMHHEEGANPPTPLASVSASARDSAPKMRRKCKRRTHVGLRHKYVCRRYVQADPVSSRCCRSSRRGRSSRRCRSSCLCTPPARTARRISFRLHCVTVEPVESPLGERFQAYHLTSITPHRVPFRLTRTFEARQALKTVSPRFLTHRSERVPRVVETSKPHSRSEIDGSVLEDTTRIRTHPCASRRRSRSLRVPSCRCARLPDPTVPCLRLLNPVHSPHVLAPQTVLKPPAQPPRSDALVASCSARSAALAMSSLSAATPPAIPSNFRSKSKSCIRVSLASSSLRPLSALNAARQRTMSRPAGKGI</sequence>
<organism evidence="2 3">
    <name type="scientific">Mycena sanguinolenta</name>
    <dbReference type="NCBI Taxonomy" id="230812"/>
    <lineage>
        <taxon>Eukaryota</taxon>
        <taxon>Fungi</taxon>
        <taxon>Dikarya</taxon>
        <taxon>Basidiomycota</taxon>
        <taxon>Agaricomycotina</taxon>
        <taxon>Agaricomycetes</taxon>
        <taxon>Agaricomycetidae</taxon>
        <taxon>Agaricales</taxon>
        <taxon>Marasmiineae</taxon>
        <taxon>Mycenaceae</taxon>
        <taxon>Mycena</taxon>
    </lineage>
</organism>
<dbReference type="Proteomes" id="UP000623467">
    <property type="component" value="Unassembled WGS sequence"/>
</dbReference>
<keyword evidence="3" id="KW-1185">Reference proteome</keyword>
<accession>A0A8H7DJT2</accession>